<evidence type="ECO:0000313" key="1">
    <source>
        <dbReference type="EMBL" id="KAL3329421.1"/>
    </source>
</evidence>
<dbReference type="EMBL" id="JBJKTR010000021">
    <property type="protein sequence ID" value="KAL3329421.1"/>
    <property type="molecule type" value="Genomic_DNA"/>
</dbReference>
<name>A0ABD2REV1_9SOLN</name>
<proteinExistence type="predicted"/>
<protein>
    <submittedName>
        <fullName evidence="1">Uncharacterized protein</fullName>
    </submittedName>
</protein>
<reference evidence="1 2" key="1">
    <citation type="submission" date="2024-05" db="EMBL/GenBank/DDBJ databases">
        <title>De novo assembly of an allotetraploid wild potato.</title>
        <authorList>
            <person name="Hosaka A.J."/>
        </authorList>
    </citation>
    <scope>NUCLEOTIDE SEQUENCE [LARGE SCALE GENOMIC DNA]</scope>
    <source>
        <tissue evidence="1">Young leaves</tissue>
    </source>
</reference>
<accession>A0ABD2REV1</accession>
<dbReference type="AlphaFoldDB" id="A0ABD2REV1"/>
<evidence type="ECO:0000313" key="2">
    <source>
        <dbReference type="Proteomes" id="UP001627284"/>
    </source>
</evidence>
<dbReference type="Proteomes" id="UP001627284">
    <property type="component" value="Unassembled WGS sequence"/>
</dbReference>
<sequence length="99" mass="11852">MPFSRQQWEGWEISEKWEEKRMGRLDFFADFLGLQHDLLAGVAGSSRVGKKMRQGWGRVVTDRDFSISSRFWTAWRFWIFFLLLEEEEGNVQGSFWLLL</sequence>
<keyword evidence="2" id="KW-1185">Reference proteome</keyword>
<comment type="caution">
    <text evidence="1">The sequence shown here is derived from an EMBL/GenBank/DDBJ whole genome shotgun (WGS) entry which is preliminary data.</text>
</comment>
<feature type="non-terminal residue" evidence="1">
    <location>
        <position position="99"/>
    </location>
</feature>
<gene>
    <name evidence="1" type="ORF">AABB24_036488</name>
</gene>
<organism evidence="1 2">
    <name type="scientific">Solanum stoloniferum</name>
    <dbReference type="NCBI Taxonomy" id="62892"/>
    <lineage>
        <taxon>Eukaryota</taxon>
        <taxon>Viridiplantae</taxon>
        <taxon>Streptophyta</taxon>
        <taxon>Embryophyta</taxon>
        <taxon>Tracheophyta</taxon>
        <taxon>Spermatophyta</taxon>
        <taxon>Magnoliopsida</taxon>
        <taxon>eudicotyledons</taxon>
        <taxon>Gunneridae</taxon>
        <taxon>Pentapetalae</taxon>
        <taxon>asterids</taxon>
        <taxon>lamiids</taxon>
        <taxon>Solanales</taxon>
        <taxon>Solanaceae</taxon>
        <taxon>Solanoideae</taxon>
        <taxon>Solaneae</taxon>
        <taxon>Solanum</taxon>
    </lineage>
</organism>